<evidence type="ECO:0000256" key="1">
    <source>
        <dbReference type="ARBA" id="ARBA00001968"/>
    </source>
</evidence>
<dbReference type="GO" id="GO:0046872">
    <property type="term" value="F:metal ion binding"/>
    <property type="evidence" value="ECO:0007669"/>
    <property type="project" value="UniProtKB-KW"/>
</dbReference>
<evidence type="ECO:0000256" key="2">
    <source>
        <dbReference type="ARBA" id="ARBA00022723"/>
    </source>
</evidence>
<name>A0A026W4Z7_OOCBI</name>
<dbReference type="InterPro" id="IPR027806">
    <property type="entry name" value="HARBI1_dom"/>
</dbReference>
<dbReference type="Pfam" id="PF13359">
    <property type="entry name" value="DDE_Tnp_4"/>
    <property type="match status" value="1"/>
</dbReference>
<dbReference type="Proteomes" id="UP000053097">
    <property type="component" value="Unassembled WGS sequence"/>
</dbReference>
<gene>
    <name evidence="4" type="ORF">X777_10429</name>
</gene>
<sequence length="89" mass="10403">MIVERAIGLLKGRWRYLLEKLLMTRTDLVPYYIVSCCVLHNICLLSNDAIEIPVVVPNVLHDMEPLVVNEELKEEGIIKRNRLMEMIRI</sequence>
<keyword evidence="5" id="KW-1185">Reference proteome</keyword>
<evidence type="ECO:0000313" key="4">
    <source>
        <dbReference type="EMBL" id="EZA51137.1"/>
    </source>
</evidence>
<proteinExistence type="predicted"/>
<dbReference type="EMBL" id="KK107416">
    <property type="protein sequence ID" value="EZA51137.1"/>
    <property type="molecule type" value="Genomic_DNA"/>
</dbReference>
<comment type="cofactor">
    <cofactor evidence="1">
        <name>a divalent metal cation</name>
        <dbReference type="ChEBI" id="CHEBI:60240"/>
    </cofactor>
</comment>
<evidence type="ECO:0000313" key="5">
    <source>
        <dbReference type="Proteomes" id="UP000053097"/>
    </source>
</evidence>
<keyword evidence="2" id="KW-0479">Metal-binding</keyword>
<organism evidence="4 5">
    <name type="scientific">Ooceraea biroi</name>
    <name type="common">Clonal raider ant</name>
    <name type="synonym">Cerapachys biroi</name>
    <dbReference type="NCBI Taxonomy" id="2015173"/>
    <lineage>
        <taxon>Eukaryota</taxon>
        <taxon>Metazoa</taxon>
        <taxon>Ecdysozoa</taxon>
        <taxon>Arthropoda</taxon>
        <taxon>Hexapoda</taxon>
        <taxon>Insecta</taxon>
        <taxon>Pterygota</taxon>
        <taxon>Neoptera</taxon>
        <taxon>Endopterygota</taxon>
        <taxon>Hymenoptera</taxon>
        <taxon>Apocrita</taxon>
        <taxon>Aculeata</taxon>
        <taxon>Formicoidea</taxon>
        <taxon>Formicidae</taxon>
        <taxon>Dorylinae</taxon>
        <taxon>Ooceraea</taxon>
    </lineage>
</organism>
<dbReference type="OrthoDB" id="2668416at2759"/>
<feature type="domain" description="DDE Tnp4" evidence="3">
    <location>
        <begin position="1"/>
        <end position="41"/>
    </location>
</feature>
<evidence type="ECO:0000259" key="3">
    <source>
        <dbReference type="Pfam" id="PF13359"/>
    </source>
</evidence>
<dbReference type="AlphaFoldDB" id="A0A026W4Z7"/>
<accession>A0A026W4Z7</accession>
<reference evidence="4 5" key="1">
    <citation type="journal article" date="2014" name="Curr. Biol.">
        <title>The genome of the clonal raider ant Cerapachys biroi.</title>
        <authorList>
            <person name="Oxley P.R."/>
            <person name="Ji L."/>
            <person name="Fetter-Pruneda I."/>
            <person name="McKenzie S.K."/>
            <person name="Li C."/>
            <person name="Hu H."/>
            <person name="Zhang G."/>
            <person name="Kronauer D.J."/>
        </authorList>
    </citation>
    <scope>NUCLEOTIDE SEQUENCE [LARGE SCALE GENOMIC DNA]</scope>
</reference>
<protein>
    <recommendedName>
        <fullName evidence="3">DDE Tnp4 domain-containing protein</fullName>
    </recommendedName>
</protein>